<dbReference type="GO" id="GO:0008408">
    <property type="term" value="F:3'-5' exonuclease activity"/>
    <property type="evidence" value="ECO:0007669"/>
    <property type="project" value="InterPro"/>
</dbReference>
<dbReference type="Proteomes" id="UP001153678">
    <property type="component" value="Unassembled WGS sequence"/>
</dbReference>
<dbReference type="PANTHER" id="PTHR32294:SF5">
    <property type="entry name" value="DNA POLYMERASE III POLC-TYPE"/>
    <property type="match status" value="1"/>
</dbReference>
<evidence type="ECO:0000313" key="4">
    <source>
        <dbReference type="Proteomes" id="UP001153678"/>
    </source>
</evidence>
<dbReference type="Pfam" id="PF14579">
    <property type="entry name" value="HHH_6"/>
    <property type="match status" value="1"/>
</dbReference>
<dbReference type="EMBL" id="CAMKVN010000029">
    <property type="protein sequence ID" value="CAI2162203.1"/>
    <property type="molecule type" value="Genomic_DNA"/>
</dbReference>
<dbReference type="InterPro" id="IPR004805">
    <property type="entry name" value="DnaE2/DnaE/PolC"/>
</dbReference>
<dbReference type="Gene3D" id="1.10.150.700">
    <property type="entry name" value="PolC, middle finger domain"/>
    <property type="match status" value="1"/>
</dbReference>
<dbReference type="InterPro" id="IPR010994">
    <property type="entry name" value="RuvA_2-like"/>
</dbReference>
<protein>
    <submittedName>
        <fullName evidence="3">12441_t:CDS:1</fullName>
    </submittedName>
</protein>
<dbReference type="Gene3D" id="1.10.150.870">
    <property type="match status" value="1"/>
</dbReference>
<sequence length="337" mass="39638">METKLLITDIKKKIEEKEKEIREVWEKIRKEKEGPKEEIIEELKGIKRTTVDILGHDEPTILQKLFQLTGVDPVQISFRNEKIMQLFTQADTLGIPEFGTDFVKRNLLTPLKPTKFSHLVQISVDNRKAFIATEFIRKGKWDKLSESIKQEIKDKLNDKEGEIYFSILIYYPPEFYSVLLTYHATVYDIWLMTLDLETINFRLENLLSNISVYKSNEKELFSIIKVFEELNKEGKRMQKTIGKNKSFWEAWERMNIEKVLAKIYEKINNSGNKMILEMELKELSFSRGLDFNKSEIRDFKIENNTIYFPITAITGIGEKLAEKIITYRQEKGKIGSN</sequence>
<dbReference type="InterPro" id="IPR040982">
    <property type="entry name" value="DNA_pol3_finger"/>
</dbReference>
<dbReference type="InterPro" id="IPR044923">
    <property type="entry name" value="PolC_middle_finger_sf"/>
</dbReference>
<dbReference type="GO" id="GO:0006260">
    <property type="term" value="P:DNA replication"/>
    <property type="evidence" value="ECO:0007669"/>
    <property type="project" value="InterPro"/>
</dbReference>
<dbReference type="InterPro" id="IPR029460">
    <property type="entry name" value="DNAPol_HHH"/>
</dbReference>
<feature type="domain" description="DNA polymerase III alpha subunit finger" evidence="2">
    <location>
        <begin position="59"/>
        <end position="163"/>
    </location>
</feature>
<evidence type="ECO:0000259" key="2">
    <source>
        <dbReference type="Pfam" id="PF17657"/>
    </source>
</evidence>
<accession>A0A9W4WL78</accession>
<reference evidence="3" key="1">
    <citation type="submission" date="2022-08" db="EMBL/GenBank/DDBJ databases">
        <authorList>
            <person name="Kallberg Y."/>
            <person name="Tangrot J."/>
            <person name="Rosling A."/>
        </authorList>
    </citation>
    <scope>NUCLEOTIDE SEQUENCE</scope>
    <source>
        <strain evidence="3">Wild A</strain>
    </source>
</reference>
<name>A0A9W4WL78_9GLOM</name>
<proteinExistence type="predicted"/>
<dbReference type="OrthoDB" id="10458259at2759"/>
<gene>
    <name evidence="3" type="ORF">FWILDA_LOCUS440</name>
</gene>
<comment type="caution">
    <text evidence="3">The sequence shown here is derived from an EMBL/GenBank/DDBJ whole genome shotgun (WGS) entry which is preliminary data.</text>
</comment>
<organism evidence="3 4">
    <name type="scientific">Funneliformis geosporum</name>
    <dbReference type="NCBI Taxonomy" id="1117311"/>
    <lineage>
        <taxon>Eukaryota</taxon>
        <taxon>Fungi</taxon>
        <taxon>Fungi incertae sedis</taxon>
        <taxon>Mucoromycota</taxon>
        <taxon>Glomeromycotina</taxon>
        <taxon>Glomeromycetes</taxon>
        <taxon>Glomerales</taxon>
        <taxon>Glomeraceae</taxon>
        <taxon>Funneliformis</taxon>
    </lineage>
</organism>
<keyword evidence="4" id="KW-1185">Reference proteome</keyword>
<dbReference type="Pfam" id="PF17657">
    <property type="entry name" value="DNA_pol3_finger"/>
    <property type="match status" value="1"/>
</dbReference>
<feature type="domain" description="DNA polymerase helix-hairpin-helix motif" evidence="1">
    <location>
        <begin position="289"/>
        <end position="333"/>
    </location>
</feature>
<dbReference type="SUPFAM" id="SSF47781">
    <property type="entry name" value="RuvA domain 2-like"/>
    <property type="match status" value="1"/>
</dbReference>
<evidence type="ECO:0000259" key="1">
    <source>
        <dbReference type="Pfam" id="PF14579"/>
    </source>
</evidence>
<dbReference type="PANTHER" id="PTHR32294">
    <property type="entry name" value="DNA POLYMERASE III SUBUNIT ALPHA"/>
    <property type="match status" value="1"/>
</dbReference>
<evidence type="ECO:0000313" key="3">
    <source>
        <dbReference type="EMBL" id="CAI2162203.1"/>
    </source>
</evidence>
<dbReference type="AlphaFoldDB" id="A0A9W4WL78"/>